<keyword evidence="1" id="KW-0812">Transmembrane</keyword>
<dbReference type="AlphaFoldDB" id="A0A081N5X2"/>
<protein>
    <submittedName>
        <fullName evidence="2">Uncharacterized protein</fullName>
    </submittedName>
</protein>
<feature type="transmembrane region" description="Helical" evidence="1">
    <location>
        <begin position="331"/>
        <end position="355"/>
    </location>
</feature>
<evidence type="ECO:0000313" key="3">
    <source>
        <dbReference type="Proteomes" id="UP000028006"/>
    </source>
</evidence>
<evidence type="ECO:0000256" key="1">
    <source>
        <dbReference type="SAM" id="Phobius"/>
    </source>
</evidence>
<dbReference type="EMBL" id="JOKG01000003">
    <property type="protein sequence ID" value="KEQ13845.1"/>
    <property type="molecule type" value="Genomic_DNA"/>
</dbReference>
<proteinExistence type="predicted"/>
<organism evidence="2 3">
    <name type="scientific">Endozoicomonas montiporae</name>
    <dbReference type="NCBI Taxonomy" id="1027273"/>
    <lineage>
        <taxon>Bacteria</taxon>
        <taxon>Pseudomonadati</taxon>
        <taxon>Pseudomonadota</taxon>
        <taxon>Gammaproteobacteria</taxon>
        <taxon>Oceanospirillales</taxon>
        <taxon>Endozoicomonadaceae</taxon>
        <taxon>Endozoicomonas</taxon>
    </lineage>
</organism>
<reference evidence="2 3" key="1">
    <citation type="submission" date="2014-06" db="EMBL/GenBank/DDBJ databases">
        <title>Whole Genome Sequences of Three Symbiotic Endozoicomonas Bacteria.</title>
        <authorList>
            <person name="Neave M.J."/>
            <person name="Apprill A."/>
            <person name="Voolstra C.R."/>
        </authorList>
    </citation>
    <scope>NUCLEOTIDE SEQUENCE [LARGE SCALE GENOMIC DNA]</scope>
    <source>
        <strain evidence="2 3">LMG 24815</strain>
    </source>
</reference>
<comment type="caution">
    <text evidence="2">The sequence shown here is derived from an EMBL/GenBank/DDBJ whole genome shotgun (WGS) entry which is preliminary data.</text>
</comment>
<keyword evidence="1" id="KW-0472">Membrane</keyword>
<gene>
    <name evidence="2" type="ORF">GZ77_16395</name>
</gene>
<name>A0A081N5X2_9GAMM</name>
<sequence length="366" mass="40157">MPAGFSVVALANPESDQYAMVKTNRHNVPRDVLVSAAIQAQKFAAAGNCGNQGFYTYSFKSPDKKMLEKIKKFAEDNLNERRSNDDWEEIPDSNPILRRWPEIKKALQSIVNKAAMSWPVVIFSSVLWDQPIRQSVASFEPNPTNNFKDCPVQVLVDTNEFLGDMHRQGITAKKFTSRNTVKEISEGFNSGVSTFQTTGRFIDFLDESCQCNTCPGDKAPHPARFSDCLVDVTIQTDVMVFDALRLTNSNLNDFLNSEVPLSGYIAKFNGTAPEAKTSVFKINSNTTLNTATVLHASFSNFDTAPGSSRSTCGCPECPPVQTNASKNKGTILVGITNLAISAAAGVTIWATLLVVSKVRTQLRSHQ</sequence>
<keyword evidence="1" id="KW-1133">Transmembrane helix</keyword>
<keyword evidence="3" id="KW-1185">Reference proteome</keyword>
<evidence type="ECO:0000313" key="2">
    <source>
        <dbReference type="EMBL" id="KEQ13845.1"/>
    </source>
</evidence>
<dbReference type="Proteomes" id="UP000028006">
    <property type="component" value="Unassembled WGS sequence"/>
</dbReference>
<accession>A0A081N5X2</accession>